<dbReference type="Gene3D" id="3.50.4.20">
    <property type="match status" value="1"/>
</dbReference>
<evidence type="ECO:0000256" key="2">
    <source>
        <dbReference type="SAM" id="MobiDB-lite"/>
    </source>
</evidence>
<protein>
    <submittedName>
        <fullName evidence="3">Transcriptional regulator</fullName>
    </submittedName>
</protein>
<evidence type="ECO:0000256" key="1">
    <source>
        <dbReference type="PIRSR" id="PIRSR012565-1"/>
    </source>
</evidence>
<dbReference type="InterPro" id="IPR038141">
    <property type="entry name" value="YutD-like_sf"/>
</dbReference>
<keyword evidence="1" id="KW-1015">Disulfide bond</keyword>
<gene>
    <name evidence="3" type="ORF">BSQ50_08350</name>
</gene>
<dbReference type="Pfam" id="PF06265">
    <property type="entry name" value="YutD-like"/>
    <property type="match status" value="1"/>
</dbReference>
<feature type="compositionally biased region" description="Basic residues" evidence="2">
    <location>
        <begin position="192"/>
        <end position="210"/>
    </location>
</feature>
<dbReference type="PIRSF" id="PIRSF012565">
    <property type="entry name" value="DUF1027"/>
    <property type="match status" value="1"/>
</dbReference>
<dbReference type="KEGG" id="lng:BSQ50_08350"/>
<feature type="disulfide bond" evidence="1">
    <location>
        <begin position="110"/>
        <end position="114"/>
    </location>
</feature>
<name>A0A3Q8CD38_9LACO</name>
<sequence>MNSEKKERLEAQLAKKAATLKEYASKVEVTGKNELTIDGRPYLLIKNSRDGFQVEKLEERFSQILTKYDYIVGDWGFDQLRLHGFYENDSQRGLPSQSISHLEDYLYEYCNFGCAYFILKNLSVAVPAKKVKKFRRKDNILSKSNKTKEVKKLSVAKKNSFGMGQRVNKKRAKEVSDKQKFEIHQRQDSKKAIKNSKKNVIKQNKQKRQRNFTIRQKNKEN</sequence>
<dbReference type="RefSeq" id="WP_057884786.1">
    <property type="nucleotide sequence ID" value="NZ_CP018180.1"/>
</dbReference>
<evidence type="ECO:0000313" key="4">
    <source>
        <dbReference type="Proteomes" id="UP000324497"/>
    </source>
</evidence>
<dbReference type="InterPro" id="IPR009370">
    <property type="entry name" value="YutD-like"/>
</dbReference>
<dbReference type="EMBL" id="CP018180">
    <property type="protein sequence ID" value="AUJ32544.1"/>
    <property type="molecule type" value="Genomic_DNA"/>
</dbReference>
<dbReference type="GeneID" id="78520868"/>
<evidence type="ECO:0000313" key="3">
    <source>
        <dbReference type="EMBL" id="AUJ32544.1"/>
    </source>
</evidence>
<feature type="compositionally biased region" description="Basic and acidic residues" evidence="2">
    <location>
        <begin position="173"/>
        <end position="191"/>
    </location>
</feature>
<dbReference type="Proteomes" id="UP000324497">
    <property type="component" value="Chromosome"/>
</dbReference>
<reference evidence="3 4" key="1">
    <citation type="submission" date="2016-11" db="EMBL/GenBank/DDBJ databases">
        <title>Interaction between Lactobacillus species and yeast in water kefir.</title>
        <authorList>
            <person name="Behr J."/>
            <person name="Xu D."/>
            <person name="Vogel R.F."/>
        </authorList>
    </citation>
    <scope>NUCLEOTIDE SEQUENCE [LARGE SCALE GENOMIC DNA]</scope>
    <source>
        <strain evidence="3 4">TMW 1.1827</strain>
    </source>
</reference>
<proteinExistence type="predicted"/>
<dbReference type="AlphaFoldDB" id="A0A3Q8CD38"/>
<accession>A0A3Q8CD38</accession>
<feature type="region of interest" description="Disordered" evidence="2">
    <location>
        <begin position="164"/>
        <end position="221"/>
    </location>
</feature>
<keyword evidence="4" id="KW-1185">Reference proteome</keyword>
<organism evidence="3 4">
    <name type="scientific">Liquorilactobacillus nagelii</name>
    <dbReference type="NCBI Taxonomy" id="82688"/>
    <lineage>
        <taxon>Bacteria</taxon>
        <taxon>Bacillati</taxon>
        <taxon>Bacillota</taxon>
        <taxon>Bacilli</taxon>
        <taxon>Lactobacillales</taxon>
        <taxon>Lactobacillaceae</taxon>
        <taxon>Liquorilactobacillus</taxon>
    </lineage>
</organism>